<dbReference type="Proteomes" id="UP000236379">
    <property type="component" value="Unassembled WGS sequence"/>
</dbReference>
<dbReference type="InterPro" id="IPR002464">
    <property type="entry name" value="DNA/RNA_helicase_DEAH_CS"/>
</dbReference>
<dbReference type="OrthoDB" id="9763310at2"/>
<evidence type="ECO:0000256" key="8">
    <source>
        <dbReference type="ARBA" id="ARBA00034808"/>
    </source>
</evidence>
<protein>
    <recommendedName>
        <fullName evidence="8">DNA 3'-5' helicase</fullName>
        <ecNumber evidence="8">5.6.2.4</ecNumber>
    </recommendedName>
</protein>
<dbReference type="PROSITE" id="PS51192">
    <property type="entry name" value="HELICASE_ATP_BIND_1"/>
    <property type="match status" value="1"/>
</dbReference>
<dbReference type="GO" id="GO:0006310">
    <property type="term" value="P:DNA recombination"/>
    <property type="evidence" value="ECO:0007669"/>
    <property type="project" value="TreeGrafter"/>
</dbReference>
<evidence type="ECO:0000313" key="12">
    <source>
        <dbReference type="Proteomes" id="UP000236379"/>
    </source>
</evidence>
<dbReference type="GO" id="GO:0043138">
    <property type="term" value="F:3'-5' DNA helicase activity"/>
    <property type="evidence" value="ECO:0007669"/>
    <property type="project" value="UniProtKB-EC"/>
</dbReference>
<dbReference type="PROSITE" id="PS00690">
    <property type="entry name" value="DEAH_ATP_HELICASE"/>
    <property type="match status" value="1"/>
</dbReference>
<dbReference type="InterPro" id="IPR027417">
    <property type="entry name" value="P-loop_NTPase"/>
</dbReference>
<keyword evidence="4" id="KW-0067">ATP-binding</keyword>
<dbReference type="EMBL" id="PPPD01000001">
    <property type="protein sequence ID" value="PNY81662.1"/>
    <property type="molecule type" value="Genomic_DNA"/>
</dbReference>
<keyword evidence="2" id="KW-0547">Nucleotide-binding</keyword>
<dbReference type="Pfam" id="PF00271">
    <property type="entry name" value="Helicase_C"/>
    <property type="match status" value="1"/>
</dbReference>
<feature type="domain" description="Helicase C-terminal" evidence="10">
    <location>
        <begin position="700"/>
        <end position="890"/>
    </location>
</feature>
<keyword evidence="12" id="KW-1185">Reference proteome</keyword>
<dbReference type="SMART" id="SM00487">
    <property type="entry name" value="DEXDc"/>
    <property type="match status" value="1"/>
</dbReference>
<evidence type="ECO:0000256" key="4">
    <source>
        <dbReference type="ARBA" id="ARBA00022840"/>
    </source>
</evidence>
<gene>
    <name evidence="11" type="ORF">CVO96_10015</name>
</gene>
<keyword evidence="3" id="KW-0378">Hydrolase</keyword>
<reference evidence="11 12" key="1">
    <citation type="submission" date="2018-01" db="EMBL/GenBank/DDBJ databases">
        <title>Deinococcus koreensis sp. nov., a radiation-resistant bacterium isolated from river water.</title>
        <authorList>
            <person name="Choi A."/>
        </authorList>
    </citation>
    <scope>NUCLEOTIDE SEQUENCE [LARGE SCALE GENOMIC DNA]</scope>
    <source>
        <strain evidence="11 12">SJW1-2</strain>
    </source>
</reference>
<evidence type="ECO:0000256" key="7">
    <source>
        <dbReference type="ARBA" id="ARBA00034617"/>
    </source>
</evidence>
<dbReference type="Gene3D" id="3.40.50.300">
    <property type="entry name" value="P-loop containing nucleotide triphosphate hydrolases"/>
    <property type="match status" value="2"/>
</dbReference>
<dbReference type="GO" id="GO:0006281">
    <property type="term" value="P:DNA repair"/>
    <property type="evidence" value="ECO:0007669"/>
    <property type="project" value="TreeGrafter"/>
</dbReference>
<dbReference type="PROSITE" id="PS51194">
    <property type="entry name" value="HELICASE_CTER"/>
    <property type="match status" value="1"/>
</dbReference>
<dbReference type="InterPro" id="IPR014001">
    <property type="entry name" value="Helicase_ATP-bd"/>
</dbReference>
<sequence length="1289" mass="144047">MSSSSLWSLVHAVGGMTTLGTTTQQPLGALPAPLRSAVLRTAHKLAPDLISVQTQQTPLLYAEGAFERVTDWKLLIDRPNQLRDRTARKDAGDYTSLSDFIERHDLGKPEYGQDEHYAERLFLEEAFMPSLGLDGLSLLTPQEPFKDSENKRRRVDFVLRGSRRYALEVEGQRYHGQNFISSETFDDEKGRQRNLSAAGFTYLPFSVADIRSGRAEAVLNNLALHDDVLSKVCHNRYAHSPQAGSINLRRIDALLDTFPSAFQESQLALLELFHLWEEENRTDVTLVDHGAQLSTLPLALLDLISAAERVAAMYDLPLRLPRLTIAIRKPTDPTLYRTLLTEYLGDALDPHAIEPDPLRSRLDLSWLESETMPEDAIIVLPRQATVEGDVMLPRQMTALANMSRARYGANPPLDAQPIHVDRDLLDYFTRRFFNVPELKPEQVKLIQRALRQESGLGLLPTGFGKSLVFQLFAMLIPRTSLVISPLKALIRDQVHSLHRQGLVSVEAITSTDSTAAKSQKLEGFRTHAFRLLYVSPERLQIKGFAEELRASMNRTPVGALIIDEAHCVSEWGHDFRPAYLQIRRLREMLQEASGRPVPIIGLTATASEPVRKDVLRVLGLSEQNVEQLASSDRTNISLSVHPLGATHSNKADLLAHVIEKVIPAALHIPFREFMPLQPRNTYPHAGVIFAVYANTHGKTTLEEGVHAISKQLQRRIVHDPDLISVHASTAPTSCPDCGSAVYVSASAKELEAAGVMARYGGRCLDCGAMFSDRDIVTDKDWETKLLARQDAFQDSQFPLLVATKGYGMGIDKRNIRFVVHHALSSGLEGFYQEAGRAGRDGEHSHAALIYQPPAEECYQRHLKAAEEPPCVSDAGNLKFHKCPFGLKPLCDYGRQAHFVKSSYPGVEQDVAAATGLLPKLAEGPVFQLWKDEEVKTAQMALFRLQQLCVVGSYTLEYKARRTVSFEVERLPWTKSIVLHRLTEHLQRDLDLPYQAVQYLCQRAGLDTSPDHQTGGSQSTAESTLHRALIVLVNVVYDRIQRMRYQMLTNELEYARPPEAKKRVCRRVIIRSIFDSVDHLPDDYNCGFCDVCVPDLNFQRKNAVVAPKDANLDEITRLLPEVMEHFDPLALVSLVDLADRHGAVIGLSARASHQLEHDPSNLSALFLAGALRAKRHGSEDAAFNQLAMGYTEAVRTGAGEDAQRLFYDTAKRVQPEEAFGWITERGGKYDTPAGLRWIETEALTLFGEQSQQHTLIKTVRRLRQVQTVHEALQETIAPLQQLAESFGVTA</sequence>
<dbReference type="GO" id="GO:0005737">
    <property type="term" value="C:cytoplasm"/>
    <property type="evidence" value="ECO:0007669"/>
    <property type="project" value="TreeGrafter"/>
</dbReference>
<dbReference type="GO" id="GO:0009378">
    <property type="term" value="F:four-way junction helicase activity"/>
    <property type="evidence" value="ECO:0007669"/>
    <property type="project" value="TreeGrafter"/>
</dbReference>
<dbReference type="EC" id="5.6.2.4" evidence="8"/>
<dbReference type="GO" id="GO:0043590">
    <property type="term" value="C:bacterial nucleoid"/>
    <property type="evidence" value="ECO:0007669"/>
    <property type="project" value="TreeGrafter"/>
</dbReference>
<comment type="catalytic activity">
    <reaction evidence="7">
        <text>Couples ATP hydrolysis with the unwinding of duplex DNA by translocating in the 3'-5' direction.</text>
        <dbReference type="EC" id="5.6.2.4"/>
    </reaction>
</comment>
<name>A0A2K3UYQ9_9DEIO</name>
<dbReference type="SMART" id="SM00490">
    <property type="entry name" value="HELICc"/>
    <property type="match status" value="1"/>
</dbReference>
<evidence type="ECO:0000256" key="3">
    <source>
        <dbReference type="ARBA" id="ARBA00022801"/>
    </source>
</evidence>
<dbReference type="CDD" id="cd17920">
    <property type="entry name" value="DEXHc_RecQ"/>
    <property type="match status" value="1"/>
</dbReference>
<keyword evidence="6" id="KW-0413">Isomerase</keyword>
<dbReference type="InterPro" id="IPR011545">
    <property type="entry name" value="DEAD/DEAH_box_helicase_dom"/>
</dbReference>
<evidence type="ECO:0000256" key="1">
    <source>
        <dbReference type="ARBA" id="ARBA00005446"/>
    </source>
</evidence>
<dbReference type="Pfam" id="PF00270">
    <property type="entry name" value="DEAD"/>
    <property type="match status" value="1"/>
</dbReference>
<dbReference type="PANTHER" id="PTHR13710">
    <property type="entry name" value="DNA HELICASE RECQ FAMILY MEMBER"/>
    <property type="match status" value="1"/>
</dbReference>
<comment type="similarity">
    <text evidence="1">Belongs to the helicase family. RecQ subfamily.</text>
</comment>
<dbReference type="GO" id="GO:0003677">
    <property type="term" value="F:DNA binding"/>
    <property type="evidence" value="ECO:0007669"/>
    <property type="project" value="UniProtKB-KW"/>
</dbReference>
<dbReference type="InterPro" id="IPR001650">
    <property type="entry name" value="Helicase_C-like"/>
</dbReference>
<evidence type="ECO:0000259" key="10">
    <source>
        <dbReference type="PROSITE" id="PS51194"/>
    </source>
</evidence>
<evidence type="ECO:0000256" key="2">
    <source>
        <dbReference type="ARBA" id="ARBA00022741"/>
    </source>
</evidence>
<comment type="caution">
    <text evidence="11">The sequence shown here is derived from an EMBL/GenBank/DDBJ whole genome shotgun (WGS) entry which is preliminary data.</text>
</comment>
<dbReference type="GO" id="GO:0005524">
    <property type="term" value="F:ATP binding"/>
    <property type="evidence" value="ECO:0007669"/>
    <property type="project" value="UniProtKB-KW"/>
</dbReference>
<proteinExistence type="inferred from homology"/>
<evidence type="ECO:0000256" key="6">
    <source>
        <dbReference type="ARBA" id="ARBA00023235"/>
    </source>
</evidence>
<dbReference type="SUPFAM" id="SSF52540">
    <property type="entry name" value="P-loop containing nucleoside triphosphate hydrolases"/>
    <property type="match status" value="2"/>
</dbReference>
<dbReference type="GO" id="GO:0016787">
    <property type="term" value="F:hydrolase activity"/>
    <property type="evidence" value="ECO:0007669"/>
    <property type="project" value="UniProtKB-KW"/>
</dbReference>
<evidence type="ECO:0000256" key="5">
    <source>
        <dbReference type="ARBA" id="ARBA00023125"/>
    </source>
</evidence>
<evidence type="ECO:0000313" key="11">
    <source>
        <dbReference type="EMBL" id="PNY81662.1"/>
    </source>
</evidence>
<accession>A0A2K3UYQ9</accession>
<organism evidence="11 12">
    <name type="scientific">Deinococcus koreensis</name>
    <dbReference type="NCBI Taxonomy" id="2054903"/>
    <lineage>
        <taxon>Bacteria</taxon>
        <taxon>Thermotogati</taxon>
        <taxon>Deinococcota</taxon>
        <taxon>Deinococci</taxon>
        <taxon>Deinococcales</taxon>
        <taxon>Deinococcaceae</taxon>
        <taxon>Deinococcus</taxon>
    </lineage>
</organism>
<feature type="domain" description="Helicase ATP-binding" evidence="9">
    <location>
        <begin position="446"/>
        <end position="624"/>
    </location>
</feature>
<evidence type="ECO:0000259" key="9">
    <source>
        <dbReference type="PROSITE" id="PS51192"/>
    </source>
</evidence>
<dbReference type="PANTHER" id="PTHR13710:SF105">
    <property type="entry name" value="ATP-DEPENDENT DNA HELICASE Q1"/>
    <property type="match status" value="1"/>
</dbReference>
<dbReference type="GO" id="GO:0030894">
    <property type="term" value="C:replisome"/>
    <property type="evidence" value="ECO:0007669"/>
    <property type="project" value="TreeGrafter"/>
</dbReference>
<keyword evidence="5" id="KW-0238">DNA-binding</keyword>